<protein>
    <recommendedName>
        <fullName evidence="3">Type II methyltransferase</fullName>
        <ecNumber evidence="3">2.1.1.113</ecNumber>
    </recommendedName>
    <alternativeName>
        <fullName evidence="3">N-4 cytosine-specific methyltransferase</fullName>
    </alternativeName>
</protein>
<evidence type="ECO:0000313" key="8">
    <source>
        <dbReference type="Proteomes" id="UP001248536"/>
    </source>
</evidence>
<dbReference type="Proteomes" id="UP000656367">
    <property type="component" value="Unassembled WGS sequence"/>
</dbReference>
<dbReference type="GO" id="GO:0009307">
    <property type="term" value="P:DNA restriction-modification system"/>
    <property type="evidence" value="ECO:0007669"/>
    <property type="project" value="UniProtKB-KW"/>
</dbReference>
<comment type="catalytic activity">
    <reaction evidence="3">
        <text>a 2'-deoxycytidine in DNA + S-adenosyl-L-methionine = an N(4)-methyl-2'-deoxycytidine in DNA + S-adenosyl-L-homocysteine + H(+)</text>
        <dbReference type="Rhea" id="RHEA:16857"/>
        <dbReference type="Rhea" id="RHEA-COMP:11369"/>
        <dbReference type="Rhea" id="RHEA-COMP:13674"/>
        <dbReference type="ChEBI" id="CHEBI:15378"/>
        <dbReference type="ChEBI" id="CHEBI:57856"/>
        <dbReference type="ChEBI" id="CHEBI:59789"/>
        <dbReference type="ChEBI" id="CHEBI:85452"/>
        <dbReference type="ChEBI" id="CHEBI:137933"/>
        <dbReference type="EC" id="2.1.1.113"/>
    </reaction>
</comment>
<evidence type="ECO:0000256" key="1">
    <source>
        <dbReference type="ARBA" id="ARBA00022603"/>
    </source>
</evidence>
<proteinExistence type="inferred from homology"/>
<name>A0A830FQ57_HALAR</name>
<dbReference type="Gene3D" id="3.40.50.150">
    <property type="entry name" value="Vaccinia Virus protein VP39"/>
    <property type="match status" value="2"/>
</dbReference>
<dbReference type="GO" id="GO:0032259">
    <property type="term" value="P:methylation"/>
    <property type="evidence" value="ECO:0007669"/>
    <property type="project" value="UniProtKB-KW"/>
</dbReference>
<dbReference type="AlphaFoldDB" id="A0A830FQ57"/>
<evidence type="ECO:0000256" key="2">
    <source>
        <dbReference type="ARBA" id="ARBA00022679"/>
    </source>
</evidence>
<dbReference type="SUPFAM" id="SSF53335">
    <property type="entry name" value="S-adenosyl-L-methionine-dependent methyltransferases"/>
    <property type="match status" value="1"/>
</dbReference>
<feature type="domain" description="DNA methylase N-4/N-6" evidence="4">
    <location>
        <begin position="25"/>
        <end position="77"/>
    </location>
</feature>
<keyword evidence="3" id="KW-0949">S-adenosyl-L-methionine</keyword>
<gene>
    <name evidence="5" type="ORF">GCM10009006_28730</name>
    <name evidence="6" type="ORF">NC662_09380</name>
</gene>
<dbReference type="Pfam" id="PF01555">
    <property type="entry name" value="N6_N4_Mtase"/>
    <property type="match status" value="2"/>
</dbReference>
<evidence type="ECO:0000259" key="4">
    <source>
        <dbReference type="Pfam" id="PF01555"/>
    </source>
</evidence>
<reference evidence="6 8" key="3">
    <citation type="submission" date="2022-06" db="EMBL/GenBank/DDBJ databases">
        <title>Haloarcula sp. a new haloarchaeum isolate from saline soil.</title>
        <authorList>
            <person name="Strakova D."/>
            <person name="Galisteo C."/>
            <person name="Sanchez-Porro C."/>
            <person name="Ventosa A."/>
        </authorList>
    </citation>
    <scope>NUCLEOTIDE SEQUENCE [LARGE SCALE GENOMIC DNA]</scope>
    <source>
        <strain evidence="6 8">JCM 15760</strain>
    </source>
</reference>
<evidence type="ECO:0000313" key="5">
    <source>
        <dbReference type="EMBL" id="GGM45689.1"/>
    </source>
</evidence>
<dbReference type="GO" id="GO:0015667">
    <property type="term" value="F:site-specific DNA-methyltransferase (cytosine-N4-specific) activity"/>
    <property type="evidence" value="ECO:0007669"/>
    <property type="project" value="UniProtKB-EC"/>
</dbReference>
<feature type="domain" description="DNA methylase N-4/N-6" evidence="4">
    <location>
        <begin position="105"/>
        <end position="227"/>
    </location>
</feature>
<dbReference type="GO" id="GO:0008170">
    <property type="term" value="F:N-methyltransferase activity"/>
    <property type="evidence" value="ECO:0007669"/>
    <property type="project" value="InterPro"/>
</dbReference>
<dbReference type="Proteomes" id="UP001248536">
    <property type="component" value="Unassembled WGS sequence"/>
</dbReference>
<organism evidence="5 7">
    <name type="scientific">Haloarcula argentinensis</name>
    <dbReference type="NCBI Taxonomy" id="43776"/>
    <lineage>
        <taxon>Archaea</taxon>
        <taxon>Methanobacteriati</taxon>
        <taxon>Methanobacteriota</taxon>
        <taxon>Stenosarchaea group</taxon>
        <taxon>Halobacteria</taxon>
        <taxon>Halobacteriales</taxon>
        <taxon>Haloarculaceae</taxon>
        <taxon>Haloarcula</taxon>
    </lineage>
</organism>
<dbReference type="EC" id="2.1.1.113" evidence="3"/>
<evidence type="ECO:0000313" key="6">
    <source>
        <dbReference type="EMBL" id="MDS0253917.1"/>
    </source>
</evidence>
<keyword evidence="3" id="KW-0680">Restriction system</keyword>
<evidence type="ECO:0000313" key="7">
    <source>
        <dbReference type="Proteomes" id="UP000656367"/>
    </source>
</evidence>
<comment type="similarity">
    <text evidence="3">Belongs to the N(4)/N(6)-methyltransferase family.</text>
</comment>
<dbReference type="CDD" id="cd02440">
    <property type="entry name" value="AdoMet_MTases"/>
    <property type="match status" value="1"/>
</dbReference>
<dbReference type="InterPro" id="IPR002941">
    <property type="entry name" value="DNA_methylase_N4/N6"/>
</dbReference>
<dbReference type="RefSeq" id="WP_005538220.1">
    <property type="nucleotide sequence ID" value="NZ_BAABDY010000004.1"/>
</dbReference>
<sequence length="236" mass="26551">MQTFLHLVHEYEFDLPDTFDGDPRTPAAYVEHFLSECTDAGDTVLDPFAGFGTTLRVAERMGREAYGIEYDAEVASFAREQVDHHERVIHGDALDATSYDDVPPVDCCFTSPPYMVEEMNADPLTNYTETGRDYERYLADLRRVFDHVDGLLKKGGHVLVDVSNMKVEGAVTTLAWDVASEMADRFRFEGEVVVTWQADNSSRDHGEGTYGYGYDHSYCLVFEQEGDAAESSDNPR</sequence>
<dbReference type="EMBL" id="JAMQCP010000002">
    <property type="protein sequence ID" value="MDS0253917.1"/>
    <property type="molecule type" value="Genomic_DNA"/>
</dbReference>
<comment type="caution">
    <text evidence="5">The sequence shown here is derived from an EMBL/GenBank/DDBJ whole genome shotgun (WGS) entry which is preliminary data.</text>
</comment>
<reference evidence="5" key="2">
    <citation type="submission" date="2020-09" db="EMBL/GenBank/DDBJ databases">
        <authorList>
            <person name="Sun Q."/>
            <person name="Ohkuma M."/>
        </authorList>
    </citation>
    <scope>NUCLEOTIDE SEQUENCE</scope>
    <source>
        <strain evidence="5">JCM 15759</strain>
    </source>
</reference>
<dbReference type="GO" id="GO:0003677">
    <property type="term" value="F:DNA binding"/>
    <property type="evidence" value="ECO:0007669"/>
    <property type="project" value="InterPro"/>
</dbReference>
<keyword evidence="2" id="KW-0808">Transferase</keyword>
<dbReference type="PRINTS" id="PR00508">
    <property type="entry name" value="S21N4MTFRASE"/>
</dbReference>
<keyword evidence="1 3" id="KW-0489">Methyltransferase</keyword>
<dbReference type="InterPro" id="IPR029063">
    <property type="entry name" value="SAM-dependent_MTases_sf"/>
</dbReference>
<dbReference type="OrthoDB" id="241751at2157"/>
<dbReference type="EMBL" id="BMON01000002">
    <property type="protein sequence ID" value="GGM45689.1"/>
    <property type="molecule type" value="Genomic_DNA"/>
</dbReference>
<evidence type="ECO:0000256" key="3">
    <source>
        <dbReference type="RuleBase" id="RU362026"/>
    </source>
</evidence>
<dbReference type="InterPro" id="IPR001091">
    <property type="entry name" value="RM_Methyltransferase"/>
</dbReference>
<reference evidence="5" key="1">
    <citation type="journal article" date="2014" name="Int. J. Syst. Evol. Microbiol.">
        <title>Complete genome sequence of Corynebacterium casei LMG S-19264T (=DSM 44701T), isolated from a smear-ripened cheese.</title>
        <authorList>
            <consortium name="US DOE Joint Genome Institute (JGI-PGF)"/>
            <person name="Walter F."/>
            <person name="Albersmeier A."/>
            <person name="Kalinowski J."/>
            <person name="Ruckert C."/>
        </authorList>
    </citation>
    <scope>NUCLEOTIDE SEQUENCE</scope>
    <source>
        <strain evidence="5">JCM 15759</strain>
    </source>
</reference>
<keyword evidence="8" id="KW-1185">Reference proteome</keyword>
<accession>A0A830FQ57</accession>